<name>A0A3N4HI46_ASCIM</name>
<evidence type="ECO:0000313" key="3">
    <source>
        <dbReference type="EMBL" id="RPA73642.1"/>
    </source>
</evidence>
<dbReference type="PROSITE" id="PS50097">
    <property type="entry name" value="BTB"/>
    <property type="match status" value="1"/>
</dbReference>
<dbReference type="AlphaFoldDB" id="A0A3N4HI46"/>
<gene>
    <name evidence="3" type="ORF">BJ508DRAFT_313608</name>
</gene>
<evidence type="ECO:0000313" key="4">
    <source>
        <dbReference type="Proteomes" id="UP000275078"/>
    </source>
</evidence>
<evidence type="ECO:0000256" key="1">
    <source>
        <dbReference type="SAM" id="MobiDB-lite"/>
    </source>
</evidence>
<reference evidence="3 4" key="1">
    <citation type="journal article" date="2018" name="Nat. Ecol. Evol.">
        <title>Pezizomycetes genomes reveal the molecular basis of ectomycorrhizal truffle lifestyle.</title>
        <authorList>
            <person name="Murat C."/>
            <person name="Payen T."/>
            <person name="Noel B."/>
            <person name="Kuo A."/>
            <person name="Morin E."/>
            <person name="Chen J."/>
            <person name="Kohler A."/>
            <person name="Krizsan K."/>
            <person name="Balestrini R."/>
            <person name="Da Silva C."/>
            <person name="Montanini B."/>
            <person name="Hainaut M."/>
            <person name="Levati E."/>
            <person name="Barry K.W."/>
            <person name="Belfiori B."/>
            <person name="Cichocki N."/>
            <person name="Clum A."/>
            <person name="Dockter R.B."/>
            <person name="Fauchery L."/>
            <person name="Guy J."/>
            <person name="Iotti M."/>
            <person name="Le Tacon F."/>
            <person name="Lindquist E.A."/>
            <person name="Lipzen A."/>
            <person name="Malagnac F."/>
            <person name="Mello A."/>
            <person name="Molinier V."/>
            <person name="Miyauchi S."/>
            <person name="Poulain J."/>
            <person name="Riccioni C."/>
            <person name="Rubini A."/>
            <person name="Sitrit Y."/>
            <person name="Splivallo R."/>
            <person name="Traeger S."/>
            <person name="Wang M."/>
            <person name="Zifcakova L."/>
            <person name="Wipf D."/>
            <person name="Zambonelli A."/>
            <person name="Paolocci F."/>
            <person name="Nowrousian M."/>
            <person name="Ottonello S."/>
            <person name="Baldrian P."/>
            <person name="Spatafora J.W."/>
            <person name="Henrissat B."/>
            <person name="Nagy L.G."/>
            <person name="Aury J.M."/>
            <person name="Wincker P."/>
            <person name="Grigoriev I.V."/>
            <person name="Bonfante P."/>
            <person name="Martin F.M."/>
        </authorList>
    </citation>
    <scope>NUCLEOTIDE SEQUENCE [LARGE SCALE GENOMIC DNA]</scope>
    <source>
        <strain evidence="3 4">RN42</strain>
    </source>
</reference>
<dbReference type="EMBL" id="ML119814">
    <property type="protein sequence ID" value="RPA73642.1"/>
    <property type="molecule type" value="Genomic_DNA"/>
</dbReference>
<organism evidence="3 4">
    <name type="scientific">Ascobolus immersus RN42</name>
    <dbReference type="NCBI Taxonomy" id="1160509"/>
    <lineage>
        <taxon>Eukaryota</taxon>
        <taxon>Fungi</taxon>
        <taxon>Dikarya</taxon>
        <taxon>Ascomycota</taxon>
        <taxon>Pezizomycotina</taxon>
        <taxon>Pezizomycetes</taxon>
        <taxon>Pezizales</taxon>
        <taxon>Ascobolaceae</taxon>
        <taxon>Ascobolus</taxon>
    </lineage>
</organism>
<sequence length="371" mass="40974">MPHTINEVIPPALPSVLCSSPTITICLRQPGASEDGLDPHATRQASVPPPVQTSKKSTIAKKNPTKKVPGSRNKSGNDAGTTSDPPSAGNTNTTSSTMPTFQVHVAALVSQSLYFKSLMSFDAGMEKATNKVVFECPTDCRAELNRFAFSCFVDFLYNGTFDIENYTYHEGSFISIPGMESASGVKTTGDRLVFIGILYVLGEKLLARQFQKMLLQKMYDTMLQFQTKDFARRSTGGDTEEDRLPGTVLWSHVGSLVDIVFRGTPSRSFSHDEPSSSEELEKEFPILDLKARKLWLGGENMRNLVAAFLSFGWSLSNGMARKCDVDSKHEIIRSTPEVQEWLLAYLLIPKPGDRRLDRLPKSDFGLQDESG</sequence>
<dbReference type="Gene3D" id="3.30.710.10">
    <property type="entry name" value="Potassium Channel Kv1.1, Chain A"/>
    <property type="match status" value="1"/>
</dbReference>
<keyword evidence="4" id="KW-1185">Reference proteome</keyword>
<feature type="region of interest" description="Disordered" evidence="1">
    <location>
        <begin position="30"/>
        <end position="96"/>
    </location>
</feature>
<protein>
    <recommendedName>
        <fullName evidence="2">BTB domain-containing protein</fullName>
    </recommendedName>
</protein>
<dbReference type="InterPro" id="IPR011333">
    <property type="entry name" value="SKP1/BTB/POZ_sf"/>
</dbReference>
<proteinExistence type="predicted"/>
<dbReference type="InterPro" id="IPR000210">
    <property type="entry name" value="BTB/POZ_dom"/>
</dbReference>
<evidence type="ECO:0000259" key="2">
    <source>
        <dbReference type="PROSITE" id="PS50097"/>
    </source>
</evidence>
<dbReference type="CDD" id="cd18186">
    <property type="entry name" value="BTB_POZ_ZBTB_KLHL-like"/>
    <property type="match status" value="1"/>
</dbReference>
<dbReference type="Proteomes" id="UP000275078">
    <property type="component" value="Unassembled WGS sequence"/>
</dbReference>
<feature type="domain" description="BTB" evidence="2">
    <location>
        <begin position="101"/>
        <end position="165"/>
    </location>
</feature>
<feature type="compositionally biased region" description="Polar residues" evidence="1">
    <location>
        <begin position="72"/>
        <end position="96"/>
    </location>
</feature>
<accession>A0A3N4HI46</accession>